<feature type="compositionally biased region" description="Pro residues" evidence="1">
    <location>
        <begin position="360"/>
        <end position="375"/>
    </location>
</feature>
<dbReference type="Pfam" id="PF01744">
    <property type="entry name" value="GLTT"/>
    <property type="match status" value="1"/>
</dbReference>
<feature type="compositionally biased region" description="Polar residues" evidence="1">
    <location>
        <begin position="182"/>
        <end position="191"/>
    </location>
</feature>
<reference evidence="2" key="1">
    <citation type="submission" date="2023-10" db="EMBL/GenBank/DDBJ databases">
        <authorList>
            <person name="Hackl T."/>
        </authorList>
    </citation>
    <scope>NUCLEOTIDE SEQUENCE</scope>
</reference>
<feature type="compositionally biased region" description="Basic and acidic residues" evidence="1">
    <location>
        <begin position="418"/>
        <end position="430"/>
    </location>
</feature>
<dbReference type="AlphaFoldDB" id="A0AAI8YA68"/>
<feature type="compositionally biased region" description="Low complexity" evidence="1">
    <location>
        <begin position="216"/>
        <end position="228"/>
    </location>
</feature>
<dbReference type="EMBL" id="CAUWAG010000003">
    <property type="protein sequence ID" value="CAJ2499784.1"/>
    <property type="molecule type" value="Genomic_DNA"/>
</dbReference>
<comment type="caution">
    <text evidence="2">The sequence shown here is derived from an EMBL/GenBank/DDBJ whole genome shotgun (WGS) entry which is preliminary data.</text>
</comment>
<feature type="compositionally biased region" description="Polar residues" evidence="1">
    <location>
        <begin position="379"/>
        <end position="390"/>
    </location>
</feature>
<sequence length="449" mass="48794">MAVRPGEENVATLFGDVHYFYGPPTEKPPHHRFDKGSYVYLFENANDRRARIEVANQPGSDDQDAFDGFLDRTRVRYSYSQQCLVSITVDGVPGPPSDPSQWYLPTYDPRNENKYHYKLHSLDIYFWTQKDALQFVNGVRRVLPTSQVEVADEPVPPSAHSYGHSHDLNPLVQKLEKAAISDSRQPQQHGVSTFAPPPTSGSGRSGNDADSPQRFAPMAYNPAAPAAPEQIRHREKTPPPEDDGHDPLAAALSRDHAPPYTPGYGATTFSAPPGGPGLPGPPHPGLASPGLVSPGFASPGIASPGFPPSQYAHLQRSSTMPISGMASPGFASPYGSNFPGSPGFAPPHQHQPMQPTAHHPTPPPLQSPGLPPGPPGGYSQFNYNNAQQGPMSVDYGIHQQQYRPTEHEHAAKYGGYKPKQEKESKLGQNAERLEKGVTGMLKKFEKKFG</sequence>
<keyword evidence="3" id="KW-1185">Reference proteome</keyword>
<evidence type="ECO:0000256" key="1">
    <source>
        <dbReference type="SAM" id="MobiDB-lite"/>
    </source>
</evidence>
<dbReference type="InterPro" id="IPR008164">
    <property type="entry name" value="XGLTT_rpt"/>
</dbReference>
<protein>
    <submittedName>
        <fullName evidence="2">Uu.00g026370.m01.CDS01</fullName>
    </submittedName>
</protein>
<feature type="compositionally biased region" description="Basic and acidic residues" evidence="1">
    <location>
        <begin position="230"/>
        <end position="239"/>
    </location>
</feature>
<organism evidence="2 3">
    <name type="scientific">Anthostomella pinea</name>
    <dbReference type="NCBI Taxonomy" id="933095"/>
    <lineage>
        <taxon>Eukaryota</taxon>
        <taxon>Fungi</taxon>
        <taxon>Dikarya</taxon>
        <taxon>Ascomycota</taxon>
        <taxon>Pezizomycotina</taxon>
        <taxon>Sordariomycetes</taxon>
        <taxon>Xylariomycetidae</taxon>
        <taxon>Xylariales</taxon>
        <taxon>Xylariaceae</taxon>
        <taxon>Anthostomella</taxon>
    </lineage>
</organism>
<accession>A0AAI8YA68</accession>
<proteinExistence type="predicted"/>
<feature type="region of interest" description="Disordered" evidence="1">
    <location>
        <begin position="403"/>
        <end position="430"/>
    </location>
</feature>
<evidence type="ECO:0000313" key="3">
    <source>
        <dbReference type="Proteomes" id="UP001295740"/>
    </source>
</evidence>
<dbReference type="Proteomes" id="UP001295740">
    <property type="component" value="Unassembled WGS sequence"/>
</dbReference>
<gene>
    <name evidence="2" type="ORF">KHLLAP_LOCUS252</name>
</gene>
<name>A0AAI8YA68_9PEZI</name>
<evidence type="ECO:0000313" key="2">
    <source>
        <dbReference type="EMBL" id="CAJ2499784.1"/>
    </source>
</evidence>
<feature type="compositionally biased region" description="Pro residues" evidence="1">
    <location>
        <begin position="273"/>
        <end position="284"/>
    </location>
</feature>
<feature type="region of interest" description="Disordered" evidence="1">
    <location>
        <begin position="179"/>
        <end position="391"/>
    </location>
</feature>